<evidence type="ECO:0000313" key="1">
    <source>
        <dbReference type="EMBL" id="CAE7258177.1"/>
    </source>
</evidence>
<dbReference type="OrthoDB" id="437464at2759"/>
<keyword evidence="2" id="KW-1185">Reference proteome</keyword>
<reference evidence="1" key="1">
    <citation type="submission" date="2021-02" db="EMBL/GenBank/DDBJ databases">
        <authorList>
            <person name="Dougan E. K."/>
            <person name="Rhodes N."/>
            <person name="Thang M."/>
            <person name="Chan C."/>
        </authorList>
    </citation>
    <scope>NUCLEOTIDE SEQUENCE</scope>
</reference>
<proteinExistence type="predicted"/>
<name>A0A812M7I1_SYMPI</name>
<comment type="caution">
    <text evidence="1">The sequence shown here is derived from an EMBL/GenBank/DDBJ whole genome shotgun (WGS) entry which is preliminary data.</text>
</comment>
<organism evidence="1 2">
    <name type="scientific">Symbiodinium pilosum</name>
    <name type="common">Dinoflagellate</name>
    <dbReference type="NCBI Taxonomy" id="2952"/>
    <lineage>
        <taxon>Eukaryota</taxon>
        <taxon>Sar</taxon>
        <taxon>Alveolata</taxon>
        <taxon>Dinophyceae</taxon>
        <taxon>Suessiales</taxon>
        <taxon>Symbiodiniaceae</taxon>
        <taxon>Symbiodinium</taxon>
    </lineage>
</organism>
<dbReference type="EMBL" id="CAJNIZ010007458">
    <property type="protein sequence ID" value="CAE7258177.1"/>
    <property type="molecule type" value="Genomic_DNA"/>
</dbReference>
<dbReference type="Proteomes" id="UP000649617">
    <property type="component" value="Unassembled WGS sequence"/>
</dbReference>
<dbReference type="AlphaFoldDB" id="A0A812M7I1"/>
<protein>
    <submittedName>
        <fullName evidence="1">Uncharacterized protein</fullName>
    </submittedName>
</protein>
<gene>
    <name evidence="1" type="ORF">SPIL2461_LOCUS5325</name>
</gene>
<accession>A0A812M7I1</accession>
<sequence length="297" mass="33252">MEPAVFVNIARNLVESALLMHCPSMDQIQAEAISAGSFWAHAVSDAARPEFLRRNERLMAQLVKRDLPHWLESDWAGHADAFRLRPLLEHLKATCIDLRLAYQPAFLEDLQTFHLWNGATQELADLVQQAARLASKGTTAGVSDTAFGGTEMLTPKLRITQRHAEVHCLLQLPRLADANLKQMLIVEIADVGPGLGWAEPCSRGCVQLLTKYGLSPIFFTDGRGSLVKRHLRSDPGLDVPYKTYARRLSDDRISERAWLDISQKAALEQKGCQQIIEYHAIREHAESCPYIPALLEL</sequence>
<evidence type="ECO:0000313" key="2">
    <source>
        <dbReference type="Proteomes" id="UP000649617"/>
    </source>
</evidence>